<comment type="caution">
    <text evidence="2">The sequence shown here is derived from an EMBL/GenBank/DDBJ whole genome shotgun (WGS) entry which is preliminary data.</text>
</comment>
<evidence type="ECO:0000256" key="1">
    <source>
        <dbReference type="SAM" id="Phobius"/>
    </source>
</evidence>
<dbReference type="EMBL" id="LAZR01002287">
    <property type="protein sequence ID" value="KKN31975.1"/>
    <property type="molecule type" value="Genomic_DNA"/>
</dbReference>
<dbReference type="AlphaFoldDB" id="A0A0F9PJH3"/>
<proteinExistence type="predicted"/>
<accession>A0A0F9PJH3</accession>
<reference evidence="2" key="1">
    <citation type="journal article" date="2015" name="Nature">
        <title>Complex archaea that bridge the gap between prokaryotes and eukaryotes.</title>
        <authorList>
            <person name="Spang A."/>
            <person name="Saw J.H."/>
            <person name="Jorgensen S.L."/>
            <person name="Zaremba-Niedzwiedzka K."/>
            <person name="Martijn J."/>
            <person name="Lind A.E."/>
            <person name="van Eijk R."/>
            <person name="Schleper C."/>
            <person name="Guy L."/>
            <person name="Ettema T.J."/>
        </authorList>
    </citation>
    <scope>NUCLEOTIDE SEQUENCE</scope>
</reference>
<keyword evidence="1" id="KW-0812">Transmembrane</keyword>
<evidence type="ECO:0000313" key="2">
    <source>
        <dbReference type="EMBL" id="KKN31975.1"/>
    </source>
</evidence>
<sequence length="402" mass="47344">MDTIIFSFLSRKEEFLQFLPEKNKTLFNFLNIFDFLQKFELPPLEQADFYKIILKMLKSKYIAKRKGHFIFVSKNIDAYLLSVSSGLKIKTLAEKKKKKKEDESQVKKLKEQALAILRGKARKFPFIDSEVIDKSKELIKEFEAVGSFPKINAYVAFYQANRILNKTYYKNKLLFTFSNKEHVKVRYTKEKFEKAYFDNLYDIDKARTFLLSIKEIGDYKLTKEFRELVLVILDSPIKYRFGLNVFLTLGLSILLVANLWGISIDDRDVSKILQIDISELIVNSFKLMESLTSFKIKGLYKKNVRFTDFINSNLIRIGDHLTFDLNSSPSEDAEVIGYKLLKYRKEKLTHRDWAIKLMGIEKASFATHRYIFHRETRLALKTLGELITPIEVLKKREYKKRN</sequence>
<organism evidence="2">
    <name type="scientific">marine sediment metagenome</name>
    <dbReference type="NCBI Taxonomy" id="412755"/>
    <lineage>
        <taxon>unclassified sequences</taxon>
        <taxon>metagenomes</taxon>
        <taxon>ecological metagenomes</taxon>
    </lineage>
</organism>
<name>A0A0F9PJH3_9ZZZZ</name>
<protein>
    <submittedName>
        <fullName evidence="2">Uncharacterized protein</fullName>
    </submittedName>
</protein>
<feature type="transmembrane region" description="Helical" evidence="1">
    <location>
        <begin position="241"/>
        <end position="262"/>
    </location>
</feature>
<keyword evidence="1" id="KW-0472">Membrane</keyword>
<gene>
    <name evidence="2" type="ORF">LCGC14_0818550</name>
</gene>
<keyword evidence="1" id="KW-1133">Transmembrane helix</keyword>